<accession>A0A520MAT4</accession>
<evidence type="ECO:0000313" key="1">
    <source>
        <dbReference type="EMBL" id="RZO18345.1"/>
    </source>
</evidence>
<gene>
    <name evidence="1" type="ORF">EVB00_01220</name>
</gene>
<evidence type="ECO:0000313" key="2">
    <source>
        <dbReference type="Proteomes" id="UP000318359"/>
    </source>
</evidence>
<sequence length="149" mass="16907">MINKILALSLVLLASYGCGYEVIKNHNSIAIGGIKFSESIPSSIKIKLKDIKIDESEDLFLLVDNYGIKERKTYGGSALRALEGELKGEMTIILLKDNKRIVEKLVSIKNYNVTELNPLAEKETVKKLEERIQKDLVQQIIFEIQMHEM</sequence>
<dbReference type="AlphaFoldDB" id="A0A520MAT4"/>
<protein>
    <submittedName>
        <fullName evidence="1">Uncharacterized protein</fullName>
    </submittedName>
</protein>
<reference evidence="1 2" key="1">
    <citation type="submission" date="2019-02" db="EMBL/GenBank/DDBJ databases">
        <title>Prokaryotic population dynamics and viral predation in marine succession experiment using metagenomics: the confinement effect.</title>
        <authorList>
            <person name="Haro-Moreno J.M."/>
            <person name="Rodriguez-Valera F."/>
            <person name="Lopez-Perez M."/>
        </authorList>
    </citation>
    <scope>NUCLEOTIDE SEQUENCE [LARGE SCALE GENOMIC DNA]</scope>
    <source>
        <strain evidence="1">MED-G167</strain>
    </source>
</reference>
<dbReference type="PROSITE" id="PS51257">
    <property type="entry name" value="PROKAR_LIPOPROTEIN"/>
    <property type="match status" value="1"/>
</dbReference>
<name>A0A520MAT4_9GAMM</name>
<dbReference type="Proteomes" id="UP000318359">
    <property type="component" value="Unassembled WGS sequence"/>
</dbReference>
<organism evidence="1 2">
    <name type="scientific">SAR86 cluster bacterium</name>
    <dbReference type="NCBI Taxonomy" id="2030880"/>
    <lineage>
        <taxon>Bacteria</taxon>
        <taxon>Pseudomonadati</taxon>
        <taxon>Pseudomonadota</taxon>
        <taxon>Gammaproteobacteria</taxon>
        <taxon>SAR86 cluster</taxon>
    </lineage>
</organism>
<comment type="caution">
    <text evidence="1">The sequence shown here is derived from an EMBL/GenBank/DDBJ whole genome shotgun (WGS) entry which is preliminary data.</text>
</comment>
<proteinExistence type="predicted"/>
<dbReference type="EMBL" id="SHBM01000010">
    <property type="protein sequence ID" value="RZO18345.1"/>
    <property type="molecule type" value="Genomic_DNA"/>
</dbReference>